<accession>U1PUF6</accession>
<evidence type="ECO:0000259" key="1">
    <source>
        <dbReference type="Pfam" id="PF04909"/>
    </source>
</evidence>
<gene>
    <name evidence="2" type="ORF">J07HQW2_02471</name>
</gene>
<protein>
    <submittedName>
        <fullName evidence="2">Putative metal-dependent hydrolase</fullName>
    </submittedName>
</protein>
<feature type="domain" description="Amidohydrolase-related" evidence="1">
    <location>
        <begin position="99"/>
        <end position="321"/>
    </location>
</feature>
<proteinExistence type="predicted"/>
<sequence>MIDLKETFVYDSIVHAYNTDPSNYRNERYGREISDMIYGAAAASMPEGNKITADSWHRDWTTEEVTKMLFLESDTDMATFQPLPLYAFHDGLTSEAKAAKAINEWPQRYNTYADIDPVGENAIEELDKQVEQLDPVGVKMYPSSWTEEEHTGWMMDDPEVAYPVFERALDHGISNVDIHKAIPFGPTPGESYDPTDVGEAAASFPEIDFSIVHGGAAFCEETAWLLTRYENIYLNMEVLPLILCSSEQKFAEMLAEFIGTGGPALYDKMFWSSAAMAAHPQAQLEAFRDFQYPENVLNDGGLFAPVEQITDEQKRKILGKNYAEHIGLDIDEARSQLDDGLEAQRAEVGLAEPFSKTQSANSVI</sequence>
<dbReference type="eggNOG" id="arCOG01930">
    <property type="taxonomic scope" value="Archaea"/>
</dbReference>
<dbReference type="STRING" id="1238425.J07HQW2_02471"/>
<dbReference type="AlphaFoldDB" id="U1PUF6"/>
<evidence type="ECO:0000313" key="2">
    <source>
        <dbReference type="EMBL" id="ERG96006.1"/>
    </source>
</evidence>
<dbReference type="EMBL" id="KE356561">
    <property type="protein sequence ID" value="ERG96006.1"/>
    <property type="molecule type" value="Genomic_DNA"/>
</dbReference>
<dbReference type="HOGENOM" id="CLU_043951_0_0_2"/>
<keyword evidence="2" id="KW-0378">Hydrolase</keyword>
<organism evidence="2 3">
    <name type="scientific">Haloquadratum walsbyi J07HQW2</name>
    <dbReference type="NCBI Taxonomy" id="1238425"/>
    <lineage>
        <taxon>Archaea</taxon>
        <taxon>Methanobacteriati</taxon>
        <taxon>Methanobacteriota</taxon>
        <taxon>Stenosarchaea group</taxon>
        <taxon>Halobacteria</taxon>
        <taxon>Halobacteriales</taxon>
        <taxon>Haloferacaceae</taxon>
        <taxon>Haloquadratum</taxon>
    </lineage>
</organism>
<dbReference type="GO" id="GO:0016787">
    <property type="term" value="F:hydrolase activity"/>
    <property type="evidence" value="ECO:0007669"/>
    <property type="project" value="UniProtKB-KW"/>
</dbReference>
<dbReference type="Proteomes" id="UP000030710">
    <property type="component" value="Unassembled WGS sequence"/>
</dbReference>
<dbReference type="PANTHER" id="PTHR42889">
    <property type="entry name" value="BLR3681 PROTEIN"/>
    <property type="match status" value="1"/>
</dbReference>
<dbReference type="InterPro" id="IPR032466">
    <property type="entry name" value="Metal_Hydrolase"/>
</dbReference>
<dbReference type="Pfam" id="PF04909">
    <property type="entry name" value="Amidohydro_2"/>
    <property type="match status" value="1"/>
</dbReference>
<dbReference type="InterPro" id="IPR006680">
    <property type="entry name" value="Amidohydro-rel"/>
</dbReference>
<name>U1PUF6_9EURY</name>
<reference evidence="2 3" key="1">
    <citation type="journal article" date="2013" name="PLoS ONE">
        <title>Assembly-driven community genomics of a hypersaline microbial ecosystem.</title>
        <authorList>
            <person name="Podell S."/>
            <person name="Ugalde J.A."/>
            <person name="Narasingarao P."/>
            <person name="Banfield J.F."/>
            <person name="Heidelberg K.B."/>
            <person name="Allen E.E."/>
        </authorList>
    </citation>
    <scope>NUCLEOTIDE SEQUENCE [LARGE SCALE GENOMIC DNA]</scope>
    <source>
        <strain evidence="3">J07HQW2</strain>
    </source>
</reference>
<dbReference type="Gene3D" id="3.20.20.140">
    <property type="entry name" value="Metal-dependent hydrolases"/>
    <property type="match status" value="1"/>
</dbReference>
<dbReference type="PANTHER" id="PTHR42889:SF1">
    <property type="entry name" value="BLR3681 PROTEIN"/>
    <property type="match status" value="1"/>
</dbReference>
<dbReference type="RefSeq" id="WP_021055477.1">
    <property type="nucleotide sequence ID" value="NZ_KE356561.1"/>
</dbReference>
<evidence type="ECO:0000313" key="3">
    <source>
        <dbReference type="Proteomes" id="UP000030710"/>
    </source>
</evidence>
<dbReference type="SUPFAM" id="SSF51556">
    <property type="entry name" value="Metallo-dependent hydrolases"/>
    <property type="match status" value="1"/>
</dbReference>